<sequence>MMPNLGLKASTSLEQINDRLQYRPRVFEFYTDAHDMTPNGLTHLTEMIKYVRAAGVRSIVIHHPMAYDHHHNEVAVSAIQDPASYQFMMSSSDALIELAVKLNVQVLIHGAYSDEAEVIKAFGSLKVARQVVFDRLDYFQKLGGNHVMIENSTSPVFDFGDDEVERTVMTHHYRLCYDTSHGFIVLHGDNEKLARSIARLAPQTVHYHFVDSMGEFHDSLPLGDGRIDWYRVMQVVNPKATNIYEIDLADQNNCQEMRDSHHYLTQLVTTKQVS</sequence>
<proteinExistence type="predicted"/>
<dbReference type="PATRIC" id="fig|1423776.4.peg.1388"/>
<evidence type="ECO:0000313" key="3">
    <source>
        <dbReference type="Proteomes" id="UP000051160"/>
    </source>
</evidence>
<dbReference type="InterPro" id="IPR013022">
    <property type="entry name" value="Xyl_isomerase-like_TIM-brl"/>
</dbReference>
<dbReference type="InterPro" id="IPR036237">
    <property type="entry name" value="Xyl_isomerase-like_sf"/>
</dbReference>
<dbReference type="OrthoDB" id="2799545at2"/>
<dbReference type="Gene3D" id="3.20.20.150">
    <property type="entry name" value="Divalent-metal-dependent TIM barrel enzymes"/>
    <property type="match status" value="1"/>
</dbReference>
<dbReference type="RefSeq" id="WP_054700404.1">
    <property type="nucleotide sequence ID" value="NZ_AZEE01000029.1"/>
</dbReference>
<gene>
    <name evidence="2" type="ORF">FD04_GL001369</name>
</gene>
<name>A0A0R1LPD5_9LACO</name>
<feature type="domain" description="Xylose isomerase-like TIM barrel" evidence="1">
    <location>
        <begin position="43"/>
        <end position="243"/>
    </location>
</feature>
<keyword evidence="2" id="KW-0413">Isomerase</keyword>
<reference evidence="2 3" key="1">
    <citation type="journal article" date="2015" name="Genome Announc.">
        <title>Expanding the biotechnology potential of lactobacilli through comparative genomics of 213 strains and associated genera.</title>
        <authorList>
            <person name="Sun Z."/>
            <person name="Harris H.M."/>
            <person name="McCann A."/>
            <person name="Guo C."/>
            <person name="Argimon S."/>
            <person name="Zhang W."/>
            <person name="Yang X."/>
            <person name="Jeffery I.B."/>
            <person name="Cooney J.C."/>
            <person name="Kagawa T.F."/>
            <person name="Liu W."/>
            <person name="Song Y."/>
            <person name="Salvetti E."/>
            <person name="Wrobel A."/>
            <person name="Rasinkangas P."/>
            <person name="Parkhill J."/>
            <person name="Rea M.C."/>
            <person name="O'Sullivan O."/>
            <person name="Ritari J."/>
            <person name="Douillard F.P."/>
            <person name="Paul Ross R."/>
            <person name="Yang R."/>
            <person name="Briner A.E."/>
            <person name="Felis G.E."/>
            <person name="de Vos W.M."/>
            <person name="Barrangou R."/>
            <person name="Klaenhammer T.R."/>
            <person name="Caufield P.W."/>
            <person name="Cui Y."/>
            <person name="Zhang H."/>
            <person name="O'Toole P.W."/>
        </authorList>
    </citation>
    <scope>NUCLEOTIDE SEQUENCE [LARGE SCALE GENOMIC DNA]</scope>
    <source>
        <strain evidence="2 3">DSM 19909</strain>
    </source>
</reference>
<comment type="caution">
    <text evidence="2">The sequence shown here is derived from an EMBL/GenBank/DDBJ whole genome shotgun (WGS) entry which is preliminary data.</text>
</comment>
<dbReference type="Pfam" id="PF01261">
    <property type="entry name" value="AP_endonuc_2"/>
    <property type="match status" value="1"/>
</dbReference>
<evidence type="ECO:0000259" key="1">
    <source>
        <dbReference type="Pfam" id="PF01261"/>
    </source>
</evidence>
<dbReference type="Proteomes" id="UP000051160">
    <property type="component" value="Unassembled WGS sequence"/>
</dbReference>
<dbReference type="GO" id="GO:0016853">
    <property type="term" value="F:isomerase activity"/>
    <property type="evidence" value="ECO:0007669"/>
    <property type="project" value="UniProtKB-KW"/>
</dbReference>
<dbReference type="SUPFAM" id="SSF51658">
    <property type="entry name" value="Xylose isomerase-like"/>
    <property type="match status" value="1"/>
</dbReference>
<evidence type="ECO:0000313" key="2">
    <source>
        <dbReference type="EMBL" id="KRK97352.1"/>
    </source>
</evidence>
<dbReference type="AlphaFoldDB" id="A0A0R1LPD5"/>
<dbReference type="STRING" id="1423776.FD04_GL001369"/>
<dbReference type="EMBL" id="AZEE01000029">
    <property type="protein sequence ID" value="KRK97352.1"/>
    <property type="molecule type" value="Genomic_DNA"/>
</dbReference>
<accession>A0A0R1LPD5</accession>
<keyword evidence="3" id="KW-1185">Reference proteome</keyword>
<protein>
    <submittedName>
        <fullName evidence="2">Xylose isomerase domain-containing protein TIM barrel</fullName>
    </submittedName>
</protein>
<organism evidence="2 3">
    <name type="scientific">Secundilactobacillus odoratitofui DSM 19909 = JCM 15043</name>
    <dbReference type="NCBI Taxonomy" id="1423776"/>
    <lineage>
        <taxon>Bacteria</taxon>
        <taxon>Bacillati</taxon>
        <taxon>Bacillota</taxon>
        <taxon>Bacilli</taxon>
        <taxon>Lactobacillales</taxon>
        <taxon>Lactobacillaceae</taxon>
        <taxon>Secundilactobacillus</taxon>
    </lineage>
</organism>